<accession>A0A7Y6NKL4</accession>
<evidence type="ECO:0000313" key="2">
    <source>
        <dbReference type="Proteomes" id="UP000529637"/>
    </source>
</evidence>
<protein>
    <recommendedName>
        <fullName evidence="3">Tetratricopeptide repeat protein</fullName>
    </recommendedName>
</protein>
<dbReference type="Proteomes" id="UP000529637">
    <property type="component" value="Unassembled WGS sequence"/>
</dbReference>
<keyword evidence="2" id="KW-1185">Reference proteome</keyword>
<reference evidence="1 2" key="1">
    <citation type="submission" date="2020-06" db="EMBL/GenBank/DDBJ databases">
        <title>Schlegella sp. ID0723 isolated from air conditioner.</title>
        <authorList>
            <person name="Kim D.Y."/>
            <person name="Kim D.-U."/>
        </authorList>
    </citation>
    <scope>NUCLEOTIDE SEQUENCE [LARGE SCALE GENOMIC DNA]</scope>
    <source>
        <strain evidence="1 2">ID0723</strain>
    </source>
</reference>
<sequence length="413" mass="43194">MRRAARRGGIEGRSIRLAWCPLLVAATFVASGVLAPVAAQEAVRPEIGRPLQAAQQLVGARRFGAALAKVREADAAGPRTPNERALIERMRIAAALGAGEIDVAARAYDALAADGTRPGGAEAARTLEAIAAGYYRAGQYARAAQWAERGAREGAASPALRALQIRSLFQAGDVAAAQRELTRDVTAVERSGGTPADDTLRLLLAMAQKQGDAAAFDAALEKILAHHPTPADWATRLDRLQRRPGFAGRLTLDRLRLLQATGGLKRADDVVEMAQLALQADAGAEARRVVEQGYATGVLGNGPDAARHERLRALVARASGDAARTRAADADSRVAAALDRAYAGDAKAAAVAIRDALAGGGLKRPDDARLHLAIAQWLAGDRAGAIATFRAVGGSDGTADLARLWTLHLRRGS</sequence>
<evidence type="ECO:0008006" key="3">
    <source>
        <dbReference type="Google" id="ProtNLM"/>
    </source>
</evidence>
<name>A0A7Y6NKL4_9BURK</name>
<organism evidence="1 2">
    <name type="scientific">Piscinibacter koreensis</name>
    <dbReference type="NCBI Taxonomy" id="2742824"/>
    <lineage>
        <taxon>Bacteria</taxon>
        <taxon>Pseudomonadati</taxon>
        <taxon>Pseudomonadota</taxon>
        <taxon>Betaproteobacteria</taxon>
        <taxon>Burkholderiales</taxon>
        <taxon>Sphaerotilaceae</taxon>
        <taxon>Piscinibacter</taxon>
    </lineage>
</organism>
<evidence type="ECO:0000313" key="1">
    <source>
        <dbReference type="EMBL" id="NUZ04943.1"/>
    </source>
</evidence>
<dbReference type="EMBL" id="JABWMJ010000002">
    <property type="protein sequence ID" value="NUZ04943.1"/>
    <property type="molecule type" value="Genomic_DNA"/>
</dbReference>
<dbReference type="AlphaFoldDB" id="A0A7Y6NKL4"/>
<proteinExistence type="predicted"/>
<comment type="caution">
    <text evidence="1">The sequence shown here is derived from an EMBL/GenBank/DDBJ whole genome shotgun (WGS) entry which is preliminary data.</text>
</comment>
<gene>
    <name evidence="1" type="ORF">HQN59_04125</name>
</gene>